<comment type="caution">
    <text evidence="1">The sequence shown here is derived from an EMBL/GenBank/DDBJ whole genome shotgun (WGS) entry which is preliminary data.</text>
</comment>
<reference evidence="1" key="1">
    <citation type="journal article" date="2020" name="Cell">
        <title>Large-Scale Comparative Analyses of Tick Genomes Elucidate Their Genetic Diversity and Vector Capacities.</title>
        <authorList>
            <consortium name="Tick Genome and Microbiome Consortium (TIGMIC)"/>
            <person name="Jia N."/>
            <person name="Wang J."/>
            <person name="Shi W."/>
            <person name="Du L."/>
            <person name="Sun Y."/>
            <person name="Zhan W."/>
            <person name="Jiang J.F."/>
            <person name="Wang Q."/>
            <person name="Zhang B."/>
            <person name="Ji P."/>
            <person name="Bell-Sakyi L."/>
            <person name="Cui X.M."/>
            <person name="Yuan T.T."/>
            <person name="Jiang B.G."/>
            <person name="Yang W.F."/>
            <person name="Lam T.T."/>
            <person name="Chang Q.C."/>
            <person name="Ding S.J."/>
            <person name="Wang X.J."/>
            <person name="Zhu J.G."/>
            <person name="Ruan X.D."/>
            <person name="Zhao L."/>
            <person name="Wei J.T."/>
            <person name="Ye R.Z."/>
            <person name="Que T.C."/>
            <person name="Du C.H."/>
            <person name="Zhou Y.H."/>
            <person name="Cheng J.X."/>
            <person name="Dai P.F."/>
            <person name="Guo W.B."/>
            <person name="Han X.H."/>
            <person name="Huang E.J."/>
            <person name="Li L.F."/>
            <person name="Wei W."/>
            <person name="Gao Y.C."/>
            <person name="Liu J.Z."/>
            <person name="Shao H.Z."/>
            <person name="Wang X."/>
            <person name="Wang C.C."/>
            <person name="Yang T.C."/>
            <person name="Huo Q.B."/>
            <person name="Li W."/>
            <person name="Chen H.Y."/>
            <person name="Chen S.E."/>
            <person name="Zhou L.G."/>
            <person name="Ni X.B."/>
            <person name="Tian J.H."/>
            <person name="Sheng Y."/>
            <person name="Liu T."/>
            <person name="Pan Y.S."/>
            <person name="Xia L.Y."/>
            <person name="Li J."/>
            <person name="Zhao F."/>
            <person name="Cao W.C."/>
        </authorList>
    </citation>
    <scope>NUCLEOTIDE SEQUENCE</scope>
    <source>
        <strain evidence="1">Rmic-2018</strain>
    </source>
</reference>
<dbReference type="SUPFAM" id="SSF52087">
    <property type="entry name" value="CRAL/TRIO domain"/>
    <property type="match status" value="1"/>
</dbReference>
<dbReference type="EMBL" id="JABSTU010000008">
    <property type="protein sequence ID" value="KAH8024162.1"/>
    <property type="molecule type" value="Genomic_DNA"/>
</dbReference>
<accession>A0A9J6DQM1</accession>
<evidence type="ECO:0000313" key="1">
    <source>
        <dbReference type="EMBL" id="KAH8024162.1"/>
    </source>
</evidence>
<dbReference type="Proteomes" id="UP000821866">
    <property type="component" value="Chromosome 6"/>
</dbReference>
<dbReference type="AlphaFoldDB" id="A0A9J6DQM1"/>
<dbReference type="Gene3D" id="3.40.525.10">
    <property type="entry name" value="CRAL-TRIO lipid binding domain"/>
    <property type="match status" value="1"/>
</dbReference>
<protein>
    <submittedName>
        <fullName evidence="1">Uncharacterized protein</fullName>
    </submittedName>
</protein>
<dbReference type="InterPro" id="IPR036865">
    <property type="entry name" value="CRAL-TRIO_dom_sf"/>
</dbReference>
<evidence type="ECO:0000313" key="2">
    <source>
        <dbReference type="Proteomes" id="UP000821866"/>
    </source>
</evidence>
<reference evidence="1" key="2">
    <citation type="submission" date="2021-09" db="EMBL/GenBank/DDBJ databases">
        <authorList>
            <person name="Jia N."/>
            <person name="Wang J."/>
            <person name="Shi W."/>
            <person name="Du L."/>
            <person name="Sun Y."/>
            <person name="Zhan W."/>
            <person name="Jiang J."/>
            <person name="Wang Q."/>
            <person name="Zhang B."/>
            <person name="Ji P."/>
            <person name="Sakyi L.B."/>
            <person name="Cui X."/>
            <person name="Yuan T."/>
            <person name="Jiang B."/>
            <person name="Yang W."/>
            <person name="Lam T.T.-Y."/>
            <person name="Chang Q."/>
            <person name="Ding S."/>
            <person name="Wang X."/>
            <person name="Zhu J."/>
            <person name="Ruan X."/>
            <person name="Zhao L."/>
            <person name="Wei J."/>
            <person name="Que T."/>
            <person name="Du C."/>
            <person name="Cheng J."/>
            <person name="Dai P."/>
            <person name="Han X."/>
            <person name="Huang E."/>
            <person name="Gao Y."/>
            <person name="Liu J."/>
            <person name="Shao H."/>
            <person name="Ye R."/>
            <person name="Li L."/>
            <person name="Wei W."/>
            <person name="Wang X."/>
            <person name="Wang C."/>
            <person name="Huo Q."/>
            <person name="Li W."/>
            <person name="Guo W."/>
            <person name="Chen H."/>
            <person name="Chen S."/>
            <person name="Zhou L."/>
            <person name="Zhou L."/>
            <person name="Ni X."/>
            <person name="Tian J."/>
            <person name="Zhou Y."/>
            <person name="Sheng Y."/>
            <person name="Liu T."/>
            <person name="Pan Y."/>
            <person name="Xia L."/>
            <person name="Li J."/>
            <person name="Zhao F."/>
            <person name="Cao W."/>
        </authorList>
    </citation>
    <scope>NUCLEOTIDE SEQUENCE</scope>
    <source>
        <strain evidence="1">Rmic-2018</strain>
        <tissue evidence="1">Larvae</tissue>
    </source>
</reference>
<name>A0A9J6DQM1_RHIMP</name>
<organism evidence="1 2">
    <name type="scientific">Rhipicephalus microplus</name>
    <name type="common">Cattle tick</name>
    <name type="synonym">Boophilus microplus</name>
    <dbReference type="NCBI Taxonomy" id="6941"/>
    <lineage>
        <taxon>Eukaryota</taxon>
        <taxon>Metazoa</taxon>
        <taxon>Ecdysozoa</taxon>
        <taxon>Arthropoda</taxon>
        <taxon>Chelicerata</taxon>
        <taxon>Arachnida</taxon>
        <taxon>Acari</taxon>
        <taxon>Parasitiformes</taxon>
        <taxon>Ixodida</taxon>
        <taxon>Ixodoidea</taxon>
        <taxon>Ixodidae</taxon>
        <taxon>Rhipicephalinae</taxon>
        <taxon>Rhipicephalus</taxon>
        <taxon>Boophilus</taxon>
    </lineage>
</organism>
<proteinExistence type="predicted"/>
<keyword evidence="2" id="KW-1185">Reference proteome</keyword>
<sequence length="145" mass="16247">MAGVYTKKHVEDVFDTSEEALPFRLQQIAEDELGETPARRKESLAKLLQLLSGMWVLNESSYVDVHRAMMVCLEYLAKDPTTQTLGVVLLFDYGGFTADKVLAVNVGLIRRAFEYLQISLTASKIATNSAVVDEDLCDNLYIFFS</sequence>
<gene>
    <name evidence="1" type="ORF">HPB51_021783</name>
</gene>
<dbReference type="VEuPathDB" id="VectorBase:LOC119172672"/>